<feature type="region of interest" description="Disordered" evidence="1">
    <location>
        <begin position="237"/>
        <end position="279"/>
    </location>
</feature>
<dbReference type="PANTHER" id="PTHR38620">
    <property type="entry name" value="PROTEIN CBG07292-RELATED"/>
    <property type="match status" value="1"/>
</dbReference>
<feature type="compositionally biased region" description="Polar residues" evidence="1">
    <location>
        <begin position="255"/>
        <end position="273"/>
    </location>
</feature>
<reference evidence="2" key="1">
    <citation type="journal article" date="2008" name="Genome Res.">
        <title>Multigenome DNA sequence conservation identifies Hox cis-regulatory elements.</title>
        <authorList>
            <person name="Kuntz S.G."/>
            <person name="Schwarz E.M."/>
            <person name="DeModena J.A."/>
            <person name="De Buysscher T."/>
            <person name="Trout D."/>
            <person name="Shizuya H."/>
            <person name="Sternberg P.W."/>
            <person name="Wold B.J."/>
        </authorList>
    </citation>
    <scope>NUCLEOTIDE SEQUENCE</scope>
    <source>
        <strain evidence="2">CB5161</strain>
    </source>
</reference>
<feature type="region of interest" description="Disordered" evidence="1">
    <location>
        <begin position="553"/>
        <end position="573"/>
    </location>
</feature>
<sequence length="676" mass="74257">MAHEDAVTSADVAEPEREGTKFQFLRSRNVHNTESDYHPTHKEESLAEIPDIVPYGVVVAQSEVDRENATLQPSEYQLTDKDAEYLKQEITHLSFETILQIFEMYHYNVEVTIAAANQMVAPQLMPEPAKAMYVANIPIEREFNPTRKEIYKTFYMADSFRNVVDNKTLVDFYYSEKNKLDGNWHLEHEDEEPMTSEERIELQEKMARSGIKIARRDPSVAIRKKKGKKHRKLQNPIALLSKLSGKTDEADSDTESMASGSSRQEKSGTSSPAIFSPIPPELIATSSSAFADIEEEMEVDTLEDSMPPLLEKQVEVPAVLPVEMPTIAPEVTSPAAIKVEADKTPLDDTASEVKIETPMDVEAPESVDTSPLASPPLIHEHTADNSFSPARHVEASTSPLPRPPTSSMGCSPIHTIIPSPKHASIGIQVGGPPASKSTMACSPLHGGTHTVSTSPMAMSPKAPAHKEKKPETPPPNRSSSLEKAPETPEPKSSSSSSSTTSTSSESSTAPSMTSPIVPVLKERFTFNDLKDYARNREAAEAAAAAAAAASEAAASSAPSTSEGTSPDEPQRIKKKYRKKTVEELRHGPQKVYSPRVLCFKNGAADSIDIPIHSDLADSFHLSKLFDRWRCPVSKRNIVVKVRLSFFVYTTGLNVGVPEKNVFVEGFDPLVIRYQSW</sequence>
<dbReference type="AlphaFoldDB" id="B6VBD7"/>
<accession>B6VBD7</accession>
<proteinExistence type="predicted"/>
<dbReference type="EMBL" id="FJ362358">
    <property type="protein sequence ID" value="ACI49030.1"/>
    <property type="molecule type" value="Genomic_DNA"/>
</dbReference>
<organism evidence="2">
    <name type="scientific">Caenorhabditis brenneri</name>
    <name type="common">Nematode worm</name>
    <dbReference type="NCBI Taxonomy" id="135651"/>
    <lineage>
        <taxon>Eukaryota</taxon>
        <taxon>Metazoa</taxon>
        <taxon>Ecdysozoa</taxon>
        <taxon>Nematoda</taxon>
        <taxon>Chromadorea</taxon>
        <taxon>Rhabditida</taxon>
        <taxon>Rhabditina</taxon>
        <taxon>Rhabditomorpha</taxon>
        <taxon>Rhabditoidea</taxon>
        <taxon>Rhabditidae</taxon>
        <taxon>Peloderinae</taxon>
        <taxon>Caenorhabditis</taxon>
    </lineage>
</organism>
<gene>
    <name evidence="2" type="ORF">Cbre_JD06.001</name>
</gene>
<feature type="compositionally biased region" description="Basic and acidic residues" evidence="1">
    <location>
        <begin position="347"/>
        <end position="357"/>
    </location>
</feature>
<dbReference type="PANTHER" id="PTHR38620:SF1">
    <property type="entry name" value="CUE DOMAIN-CONTAINING PROTEIN-RELATED"/>
    <property type="match status" value="1"/>
</dbReference>
<evidence type="ECO:0000256" key="1">
    <source>
        <dbReference type="SAM" id="MobiDB-lite"/>
    </source>
</evidence>
<evidence type="ECO:0000313" key="2">
    <source>
        <dbReference type="EMBL" id="ACI49030.1"/>
    </source>
</evidence>
<dbReference type="HOGENOM" id="CLU_455112_0_0_1"/>
<name>B6VBD7_CAEBE</name>
<feature type="region of interest" description="Disordered" evidence="1">
    <location>
        <begin position="347"/>
        <end position="516"/>
    </location>
</feature>
<feature type="compositionally biased region" description="Low complexity" evidence="1">
    <location>
        <begin position="490"/>
        <end position="515"/>
    </location>
</feature>
<protein>
    <submittedName>
        <fullName evidence="2">Uncharacterized protein</fullName>
    </submittedName>
</protein>